<comment type="caution">
    <text evidence="5">The sequence shown here is derived from an EMBL/GenBank/DDBJ whole genome shotgun (WGS) entry which is preliminary data.</text>
</comment>
<dbReference type="InterPro" id="IPR000719">
    <property type="entry name" value="Prot_kinase_dom"/>
</dbReference>
<dbReference type="Proteomes" id="UP000243217">
    <property type="component" value="Unassembled WGS sequence"/>
</dbReference>
<dbReference type="GO" id="GO:0004672">
    <property type="term" value="F:protein kinase activity"/>
    <property type="evidence" value="ECO:0007669"/>
    <property type="project" value="InterPro"/>
</dbReference>
<keyword evidence="2 3" id="KW-0040">ANK repeat</keyword>
<keyword evidence="1" id="KW-0677">Repeat</keyword>
<feature type="repeat" description="ANK" evidence="3">
    <location>
        <begin position="314"/>
        <end position="346"/>
    </location>
</feature>
<dbReference type="Pfam" id="PF00023">
    <property type="entry name" value="Ank"/>
    <property type="match status" value="3"/>
</dbReference>
<feature type="repeat" description="ANK" evidence="3">
    <location>
        <begin position="140"/>
        <end position="172"/>
    </location>
</feature>
<reference evidence="5 6" key="1">
    <citation type="journal article" date="2014" name="Genome Biol. Evol.">
        <title>The secreted proteins of Achlya hypogyna and Thraustotheca clavata identify the ancestral oomycete secretome and reveal gene acquisitions by horizontal gene transfer.</title>
        <authorList>
            <person name="Misner I."/>
            <person name="Blouin N."/>
            <person name="Leonard G."/>
            <person name="Richards T.A."/>
            <person name="Lane C.E."/>
        </authorList>
    </citation>
    <scope>NUCLEOTIDE SEQUENCE [LARGE SCALE GENOMIC DNA]</scope>
    <source>
        <strain evidence="5 6">ATCC 34112</strain>
    </source>
</reference>
<feature type="domain" description="Protein kinase" evidence="4">
    <location>
        <begin position="927"/>
        <end position="1180"/>
    </location>
</feature>
<dbReference type="Gene3D" id="1.25.40.20">
    <property type="entry name" value="Ankyrin repeat-containing domain"/>
    <property type="match status" value="6"/>
</dbReference>
<dbReference type="PANTHER" id="PTHR24198:SF165">
    <property type="entry name" value="ANKYRIN REPEAT-CONTAINING PROTEIN-RELATED"/>
    <property type="match status" value="1"/>
</dbReference>
<feature type="repeat" description="ANK" evidence="3">
    <location>
        <begin position="173"/>
        <end position="205"/>
    </location>
</feature>
<evidence type="ECO:0000256" key="1">
    <source>
        <dbReference type="ARBA" id="ARBA00022737"/>
    </source>
</evidence>
<dbReference type="AlphaFoldDB" id="A0A1W0A5G2"/>
<dbReference type="PANTHER" id="PTHR24198">
    <property type="entry name" value="ANKYRIN REPEAT AND PROTEIN KINASE DOMAIN-CONTAINING PROTEIN"/>
    <property type="match status" value="1"/>
</dbReference>
<feature type="repeat" description="ANK" evidence="3">
    <location>
        <begin position="380"/>
        <end position="412"/>
    </location>
</feature>
<name>A0A1W0A5G2_9STRA</name>
<dbReference type="Gene3D" id="1.10.510.10">
    <property type="entry name" value="Transferase(Phosphotransferase) domain 1"/>
    <property type="match status" value="2"/>
</dbReference>
<dbReference type="PROSITE" id="PS50088">
    <property type="entry name" value="ANK_REPEAT"/>
    <property type="match status" value="16"/>
</dbReference>
<dbReference type="PROSITE" id="PS50011">
    <property type="entry name" value="PROTEIN_KINASE_DOM"/>
    <property type="match status" value="2"/>
</dbReference>
<dbReference type="OrthoDB" id="4062651at2759"/>
<evidence type="ECO:0000313" key="6">
    <source>
        <dbReference type="Proteomes" id="UP000243217"/>
    </source>
</evidence>
<feature type="repeat" description="ANK" evidence="3">
    <location>
        <begin position="707"/>
        <end position="733"/>
    </location>
</feature>
<feature type="repeat" description="ANK" evidence="3">
    <location>
        <begin position="281"/>
        <end position="313"/>
    </location>
</feature>
<dbReference type="SMART" id="SM00248">
    <property type="entry name" value="ANK"/>
    <property type="match status" value="22"/>
</dbReference>
<dbReference type="PROSITE" id="PS50297">
    <property type="entry name" value="ANK_REP_REGION"/>
    <property type="match status" value="12"/>
</dbReference>
<dbReference type="GO" id="GO:0005524">
    <property type="term" value="F:ATP binding"/>
    <property type="evidence" value="ECO:0007669"/>
    <property type="project" value="InterPro"/>
</dbReference>
<accession>A0A1W0A5G2</accession>
<feature type="repeat" description="ANK" evidence="3">
    <location>
        <begin position="1"/>
        <end position="33"/>
    </location>
</feature>
<organism evidence="5 6">
    <name type="scientific">Thraustotheca clavata</name>
    <dbReference type="NCBI Taxonomy" id="74557"/>
    <lineage>
        <taxon>Eukaryota</taxon>
        <taxon>Sar</taxon>
        <taxon>Stramenopiles</taxon>
        <taxon>Oomycota</taxon>
        <taxon>Saprolegniomycetes</taxon>
        <taxon>Saprolegniales</taxon>
        <taxon>Achlyaceae</taxon>
        <taxon>Thraustotheca</taxon>
    </lineage>
</organism>
<dbReference type="InterPro" id="IPR001245">
    <property type="entry name" value="Ser-Thr/Tyr_kinase_cat_dom"/>
</dbReference>
<dbReference type="InterPro" id="IPR036770">
    <property type="entry name" value="Ankyrin_rpt-contain_sf"/>
</dbReference>
<evidence type="ECO:0000313" key="5">
    <source>
        <dbReference type="EMBL" id="OQS05270.1"/>
    </source>
</evidence>
<evidence type="ECO:0000259" key="4">
    <source>
        <dbReference type="PROSITE" id="PS50011"/>
    </source>
</evidence>
<dbReference type="InterPro" id="IPR011009">
    <property type="entry name" value="Kinase-like_dom_sf"/>
</dbReference>
<feature type="repeat" description="ANK" evidence="3">
    <location>
        <begin position="107"/>
        <end position="139"/>
    </location>
</feature>
<proteinExistence type="predicted"/>
<dbReference type="SUPFAM" id="SSF48403">
    <property type="entry name" value="Ankyrin repeat"/>
    <property type="match status" value="3"/>
</dbReference>
<sequence>RGETAIFKAARNGHAQVVAMLLAAGAQIHHQPHDVNPLAIAKKKGYRNIVQLLEQTPMVIPVVSIKVPNESTPLADQGTLAQAAANNKYDLVNQLLGKGVNPNASKMGYGALYNAAWGNNVRIAQLLIERNANVNQQGWFGITPFMIACMKGHEEIVKVLLKANAFVNATDAWGISAIFHAASLGHAQIVSLLLQHGADPNQPSDVGTTPVLSASKNGHAEVVKYLAAAHADLMKTNKQGIFPLVMAAVNDASDVAQVLLDAGADVNQLCQKSIGKNADYTGCTALIIAAAAGSNNTVRVLLAANANVEIKSKIGSFALLDAAEHGHVNIVDALINAHCDVNQRGKDGKTAIHVAALRDHEPVVKRLLQAYADVDICDKFGNTALYYAASWGRVSIVQLLLDFNATITLSEKSSPLEAASSSKHKEVLNMLAASIEMEYPDGGNLFEYLQQIRLKHHTIVSFNKLRFAHAITNAIVDLHAHRLLHRNLTSAKVLLTTTTSSTPVKVTDYCLRQDTDNVAGMTFWTAPEVVAGHPTSFESDVYSLGVILSELDTLEPPYHGVGGDYWETMIAVKRGELRPAVSKVCEEWYRDLVNSCVQFDAKERPSAEYKENELAKAAFVGDKTLVKRLLLENVNPNAMKQGCTALFYAVKTNNTAMVQLLLLGGANTNISSWFGRPPLIAAIYNANDKIVKLLIDSGAEINATDKSRISPLYLAAERGYDDIVQHLLAANADRMQCKREGQFPLFIAAANGHANVVKQLLPYISQEEKAGMLQASSNGHYDIVKRLLQVKVPINTTNQKKQTALFLAAEHGHLHIMEELVACGANVDQLDEFGQSALFVAARFGHQESVAALIAANASLNHCNRNGVAPIVVATANGHTEIVRKLIEAGASLTPSKQFDPIKVAKSNDYKDILQLLKEAHARANELPRLKSLGNGNQGFVYLSNFHGQDVAVKSIFLHHGDTALTLDAATQALVKLKSPYLVEIIAVKLNQLEPPQLIMEYMDAGHLRHYLYKKPLPKDHSILDFALCIARGIAVLHSNNIVHGALKSTNILLSTKLSGSIKLAGYGLPQKLHVTNPVENTLCWTAPEILLGEKPTFASDMYALGIVLVELETLAAPYSTLTMDFWEVMVAIKNGWLRPELSAHCEPWYRSIVEVCLLQDPDARPSIDVVVKVLEHQADDALYA</sequence>
<dbReference type="PRINTS" id="PR01415">
    <property type="entry name" value="ANKYRIN"/>
</dbReference>
<gene>
    <name evidence="5" type="ORF">THRCLA_02576</name>
</gene>
<dbReference type="Pfam" id="PF07714">
    <property type="entry name" value="PK_Tyr_Ser-Thr"/>
    <property type="match status" value="2"/>
</dbReference>
<dbReference type="Gene3D" id="3.30.200.20">
    <property type="entry name" value="Phosphorylase Kinase, domain 1"/>
    <property type="match status" value="1"/>
</dbReference>
<feature type="repeat" description="ANK" evidence="3">
    <location>
        <begin position="866"/>
        <end position="898"/>
    </location>
</feature>
<evidence type="ECO:0000256" key="2">
    <source>
        <dbReference type="ARBA" id="ARBA00023043"/>
    </source>
</evidence>
<dbReference type="Pfam" id="PF12796">
    <property type="entry name" value="Ank_2"/>
    <property type="match status" value="5"/>
</dbReference>
<dbReference type="EMBL" id="JNBS01000478">
    <property type="protein sequence ID" value="OQS05270.1"/>
    <property type="molecule type" value="Genomic_DNA"/>
</dbReference>
<dbReference type="STRING" id="74557.A0A1W0A5G2"/>
<keyword evidence="6" id="KW-1185">Reference proteome</keyword>
<feature type="domain" description="Protein kinase" evidence="4">
    <location>
        <begin position="317"/>
        <end position="620"/>
    </location>
</feature>
<evidence type="ECO:0000256" key="3">
    <source>
        <dbReference type="PROSITE-ProRule" id="PRU00023"/>
    </source>
</evidence>
<feature type="non-terminal residue" evidence="5">
    <location>
        <position position="1"/>
    </location>
</feature>
<feature type="repeat" description="ANK" evidence="3">
    <location>
        <begin position="239"/>
        <end position="271"/>
    </location>
</feature>
<feature type="repeat" description="ANK" evidence="3">
    <location>
        <begin position="800"/>
        <end position="832"/>
    </location>
</feature>
<feature type="repeat" description="ANK" evidence="3">
    <location>
        <begin position="833"/>
        <end position="865"/>
    </location>
</feature>
<feature type="repeat" description="ANK" evidence="3">
    <location>
        <begin position="347"/>
        <end position="379"/>
    </location>
</feature>
<protein>
    <recommendedName>
        <fullName evidence="4">Protein kinase domain-containing protein</fullName>
    </recommendedName>
</protein>
<dbReference type="InterPro" id="IPR002110">
    <property type="entry name" value="Ankyrin_rpt"/>
</dbReference>
<feature type="repeat" description="ANK" evidence="3">
    <location>
        <begin position="674"/>
        <end position="706"/>
    </location>
</feature>
<dbReference type="SUPFAM" id="SSF56112">
    <property type="entry name" value="Protein kinase-like (PK-like)"/>
    <property type="match status" value="2"/>
</dbReference>
<feature type="repeat" description="ANK" evidence="3">
    <location>
        <begin position="206"/>
        <end position="238"/>
    </location>
</feature>
<feature type="repeat" description="ANK" evidence="3">
    <location>
        <begin position="641"/>
        <end position="673"/>
    </location>
</feature>